<keyword evidence="2" id="KW-0479">Metal-binding</keyword>
<sequence>MRFWLLMLLLVLMLLLTSCTPFVAAQRRDPPPVPDLLAPAALAVVQPSTVVAEYETASADRQAKPTPTPTAALFADDPFVAAQVAAMLPAYVTDLEQAAAWERYTIVAALSPGEQRVRGRMQVLVTNRTATPHPRLVFHLYPNHPDFGGRLDVTSATINGVPVASGTAYDDSLFWLELAQPLLPGATVEVEMSFVARTPRNASARTFGAFNQEAGLWSMANFYPILARQRPEGGWDERPIESRGDFVVSSTALYDVTIDVPVEWTLVTTGVGVAREAVTPGVRRERFVSGPQREFYLGATRGLAQVSSDVAGTRIISHYQPAHAEAGKRALQVTEQALRIFNARYGQYPLAELEVIEGAMTTFLGMEYPGVVLIDQQLYARNARGLETTVAHEIAHQWWYSLVGNDAQGEAWLDEGMASYAQILYYEGIGAFDVALSELEGFRDMYRQVRERGRDVPLATPPSELRGIYVPIVYGKGALFFHALRAEIGEAAFTRFLQNYYAFGRYRDLVGDDLLRVAEEACGCDLDRLYRDWVLTAAPVL</sequence>
<proteinExistence type="predicted"/>
<reference evidence="5 6" key="1">
    <citation type="submission" date="2016-05" db="EMBL/GenBank/DDBJ databases">
        <authorList>
            <person name="Lavstsen T."/>
            <person name="Jespersen J.S."/>
        </authorList>
    </citation>
    <scope>NUCLEOTIDE SEQUENCE [LARGE SCALE GENOMIC DNA]</scope>
    <source>
        <strain evidence="5 6">B7-9</strain>
    </source>
</reference>
<dbReference type="PANTHER" id="PTHR45726:SF3">
    <property type="entry name" value="LEUKOTRIENE A-4 HYDROLASE"/>
    <property type="match status" value="1"/>
</dbReference>
<accession>A0A2H3KIP7</accession>
<dbReference type="Gene3D" id="1.10.390.10">
    <property type="entry name" value="Neutral Protease Domain 2"/>
    <property type="match status" value="1"/>
</dbReference>
<dbReference type="SUPFAM" id="SSF55486">
    <property type="entry name" value="Metalloproteases ('zincins'), catalytic domain"/>
    <property type="match status" value="1"/>
</dbReference>
<evidence type="ECO:0000313" key="6">
    <source>
        <dbReference type="Proteomes" id="UP000220922"/>
    </source>
</evidence>
<dbReference type="Pfam" id="PF01433">
    <property type="entry name" value="Peptidase_M1"/>
    <property type="match status" value="1"/>
</dbReference>
<evidence type="ECO:0000256" key="2">
    <source>
        <dbReference type="PIRSR" id="PIRSR634015-3"/>
    </source>
</evidence>
<feature type="binding site" evidence="2">
    <location>
        <position position="396"/>
    </location>
    <ligand>
        <name>Zn(2+)</name>
        <dbReference type="ChEBI" id="CHEBI:29105"/>
        <note>catalytic</note>
    </ligand>
</feature>
<organism evidence="5 6">
    <name type="scientific">Candidatus Chloroploca asiatica</name>
    <dbReference type="NCBI Taxonomy" id="1506545"/>
    <lineage>
        <taxon>Bacteria</taxon>
        <taxon>Bacillati</taxon>
        <taxon>Chloroflexota</taxon>
        <taxon>Chloroflexia</taxon>
        <taxon>Chloroflexales</taxon>
        <taxon>Chloroflexineae</taxon>
        <taxon>Oscillochloridaceae</taxon>
        <taxon>Candidatus Chloroploca</taxon>
    </lineage>
</organism>
<dbReference type="InterPro" id="IPR034015">
    <property type="entry name" value="M1_LTA4H"/>
</dbReference>
<dbReference type="PROSITE" id="PS51257">
    <property type="entry name" value="PROKAR_LIPOPROTEIN"/>
    <property type="match status" value="1"/>
</dbReference>
<dbReference type="InterPro" id="IPR014782">
    <property type="entry name" value="Peptidase_M1_dom"/>
</dbReference>
<evidence type="ECO:0000256" key="3">
    <source>
        <dbReference type="SAM" id="SignalP"/>
    </source>
</evidence>
<gene>
    <name evidence="5" type="ORF">A9Q02_17735</name>
</gene>
<feature type="active site" description="Proton acceptor" evidence="1">
    <location>
        <position position="393"/>
    </location>
</feature>
<keyword evidence="6" id="KW-1185">Reference proteome</keyword>
<feature type="chain" id="PRO_5013803353" evidence="3">
    <location>
        <begin position="25"/>
        <end position="541"/>
    </location>
</feature>
<evidence type="ECO:0000313" key="5">
    <source>
        <dbReference type="EMBL" id="PDV97732.1"/>
    </source>
</evidence>
<feature type="domain" description="Peptidase M1 membrane alanine aminopeptidase" evidence="4">
    <location>
        <begin position="330"/>
        <end position="533"/>
    </location>
</feature>
<dbReference type="Proteomes" id="UP000220922">
    <property type="component" value="Unassembled WGS sequence"/>
</dbReference>
<dbReference type="CDD" id="cd09604">
    <property type="entry name" value="M1_APN_like"/>
    <property type="match status" value="1"/>
</dbReference>
<dbReference type="PANTHER" id="PTHR45726">
    <property type="entry name" value="LEUKOTRIENE A-4 HYDROLASE"/>
    <property type="match status" value="1"/>
</dbReference>
<name>A0A2H3KIP7_9CHLR</name>
<dbReference type="AlphaFoldDB" id="A0A2H3KIP7"/>
<keyword evidence="3" id="KW-0732">Signal</keyword>
<dbReference type="GO" id="GO:0008270">
    <property type="term" value="F:zinc ion binding"/>
    <property type="evidence" value="ECO:0007669"/>
    <property type="project" value="InterPro"/>
</dbReference>
<comment type="caution">
    <text evidence="5">The sequence shown here is derived from an EMBL/GenBank/DDBJ whole genome shotgun (WGS) entry which is preliminary data.</text>
</comment>
<dbReference type="InterPro" id="IPR027268">
    <property type="entry name" value="Peptidase_M4/M1_CTD_sf"/>
</dbReference>
<evidence type="ECO:0000259" key="4">
    <source>
        <dbReference type="Pfam" id="PF01433"/>
    </source>
</evidence>
<protein>
    <submittedName>
        <fullName evidence="5">Peptidase M1</fullName>
    </submittedName>
</protein>
<feature type="active site" description="Proton donor" evidence="1">
    <location>
        <position position="474"/>
    </location>
</feature>
<feature type="signal peptide" evidence="3">
    <location>
        <begin position="1"/>
        <end position="24"/>
    </location>
</feature>
<keyword evidence="2" id="KW-0862">Zinc</keyword>
<dbReference type="GO" id="GO:0008237">
    <property type="term" value="F:metallopeptidase activity"/>
    <property type="evidence" value="ECO:0007669"/>
    <property type="project" value="InterPro"/>
</dbReference>
<feature type="binding site" evidence="2">
    <location>
        <position position="392"/>
    </location>
    <ligand>
        <name>Zn(2+)</name>
        <dbReference type="ChEBI" id="CHEBI:29105"/>
        <note>catalytic</note>
    </ligand>
</feature>
<dbReference type="EMBL" id="LYXE01000126">
    <property type="protein sequence ID" value="PDV97732.1"/>
    <property type="molecule type" value="Genomic_DNA"/>
</dbReference>
<evidence type="ECO:0000256" key="1">
    <source>
        <dbReference type="PIRSR" id="PIRSR634015-1"/>
    </source>
</evidence>
<comment type="cofactor">
    <cofactor evidence="2">
        <name>Zn(2+)</name>
        <dbReference type="ChEBI" id="CHEBI:29105"/>
    </cofactor>
    <text evidence="2">Binds 1 zinc ion per subunit.</text>
</comment>
<feature type="binding site" evidence="2">
    <location>
        <position position="415"/>
    </location>
    <ligand>
        <name>Zn(2+)</name>
        <dbReference type="ChEBI" id="CHEBI:29105"/>
        <note>catalytic</note>
    </ligand>
</feature>